<keyword evidence="4" id="KW-0325">Glycoprotein</keyword>
<evidence type="ECO:0000313" key="15">
    <source>
        <dbReference type="Proteomes" id="UP001213000"/>
    </source>
</evidence>
<dbReference type="PANTHER" id="PTHR46471">
    <property type="entry name" value="CHITIN DEACETYLASE"/>
    <property type="match status" value="1"/>
</dbReference>
<protein>
    <recommendedName>
        <fullName evidence="13">NodB homology domain-containing protein</fullName>
    </recommendedName>
</protein>
<keyword evidence="15" id="KW-1185">Reference proteome</keyword>
<dbReference type="GO" id="GO:0098552">
    <property type="term" value="C:side of membrane"/>
    <property type="evidence" value="ECO:0007669"/>
    <property type="project" value="UniProtKB-KW"/>
</dbReference>
<dbReference type="Pfam" id="PF01522">
    <property type="entry name" value="Polysacc_deac_1"/>
    <property type="match status" value="2"/>
</dbReference>
<keyword evidence="10" id="KW-0449">Lipoprotein</keyword>
<accession>A0AAD5YNA3</accession>
<evidence type="ECO:0000256" key="8">
    <source>
        <dbReference type="ARBA" id="ARBA00023136"/>
    </source>
</evidence>
<reference evidence="14" key="1">
    <citation type="submission" date="2022-07" db="EMBL/GenBank/DDBJ databases">
        <title>Genome Sequence of Leucocoprinus birnbaumii.</title>
        <authorList>
            <person name="Buettner E."/>
        </authorList>
    </citation>
    <scope>NUCLEOTIDE SEQUENCE</scope>
    <source>
        <strain evidence="14">VT141</strain>
    </source>
</reference>
<evidence type="ECO:0000256" key="4">
    <source>
        <dbReference type="ARBA" id="ARBA00022622"/>
    </source>
</evidence>
<dbReference type="EMBL" id="JANIEX010000827">
    <property type="protein sequence ID" value="KAJ3562818.1"/>
    <property type="molecule type" value="Genomic_DNA"/>
</dbReference>
<evidence type="ECO:0000259" key="13">
    <source>
        <dbReference type="PROSITE" id="PS51677"/>
    </source>
</evidence>
<comment type="subcellular location">
    <subcellularLocation>
        <location evidence="2">Cell membrane</location>
        <topology evidence="2">Lipid-anchor</topology>
        <topology evidence="2">GPI-anchor</topology>
    </subcellularLocation>
</comment>
<dbReference type="GO" id="GO:0005975">
    <property type="term" value="P:carbohydrate metabolic process"/>
    <property type="evidence" value="ECO:0007669"/>
    <property type="project" value="InterPro"/>
</dbReference>
<dbReference type="InterPro" id="IPR011330">
    <property type="entry name" value="Glyco_hydro/deAcase_b/a-brl"/>
</dbReference>
<evidence type="ECO:0000256" key="2">
    <source>
        <dbReference type="ARBA" id="ARBA00004609"/>
    </source>
</evidence>
<evidence type="ECO:0000256" key="3">
    <source>
        <dbReference type="ARBA" id="ARBA00022475"/>
    </source>
</evidence>
<dbReference type="SUPFAM" id="SSF88713">
    <property type="entry name" value="Glycoside hydrolase/deacetylase"/>
    <property type="match status" value="1"/>
</dbReference>
<comment type="caution">
    <text evidence="14">The sequence shown here is derived from an EMBL/GenBank/DDBJ whole genome shotgun (WGS) entry which is preliminary data.</text>
</comment>
<evidence type="ECO:0000256" key="10">
    <source>
        <dbReference type="ARBA" id="ARBA00023288"/>
    </source>
</evidence>
<dbReference type="GO" id="GO:0005886">
    <property type="term" value="C:plasma membrane"/>
    <property type="evidence" value="ECO:0007669"/>
    <property type="project" value="UniProtKB-SubCell"/>
</dbReference>
<evidence type="ECO:0000256" key="1">
    <source>
        <dbReference type="ARBA" id="ARBA00001941"/>
    </source>
</evidence>
<sequence>MMMFTTVAAIILLATFANAAPYRRQNTTSGVVTSCTKPGTAALTFDDGPYNFSGEIVQLLNQHNVKGTFFYTDIKSPLILGVTLTFPNYLSTKASYAAIRLWVYNQLNPCSTVTMEMAKIREALIKVAGVDPAFMRPPYGEYNDNVLQVAQQLGEIVVTWDFDSGDSIGADPNKQLTDYDALTAKRPSSVISLEHETIQTSAETVLPAVIQKLQAAGYQLVTVAECLGIEPYKAQGVPYARDVNPQLGPAAKLLLEVPCGRLH</sequence>
<dbReference type="PROSITE" id="PS51677">
    <property type="entry name" value="NODB"/>
    <property type="match status" value="1"/>
</dbReference>
<keyword evidence="3" id="KW-1003">Cell membrane</keyword>
<gene>
    <name evidence="14" type="ORF">NP233_g9339</name>
</gene>
<keyword evidence="6 12" id="KW-0732">Signal</keyword>
<keyword evidence="4" id="KW-0336">GPI-anchor</keyword>
<feature type="domain" description="NodB homology" evidence="13">
    <location>
        <begin position="39"/>
        <end position="221"/>
    </location>
</feature>
<dbReference type="AlphaFoldDB" id="A0AAD5YNA3"/>
<dbReference type="PANTHER" id="PTHR46471:SF2">
    <property type="entry name" value="CHITIN DEACETYLASE-RELATED"/>
    <property type="match status" value="1"/>
</dbReference>
<keyword evidence="5" id="KW-0479">Metal-binding</keyword>
<evidence type="ECO:0000256" key="12">
    <source>
        <dbReference type="SAM" id="SignalP"/>
    </source>
</evidence>
<dbReference type="GO" id="GO:0016810">
    <property type="term" value="F:hydrolase activity, acting on carbon-nitrogen (but not peptide) bonds"/>
    <property type="evidence" value="ECO:0007669"/>
    <property type="project" value="InterPro"/>
</dbReference>
<evidence type="ECO:0000256" key="6">
    <source>
        <dbReference type="ARBA" id="ARBA00022729"/>
    </source>
</evidence>
<evidence type="ECO:0000256" key="11">
    <source>
        <dbReference type="ARBA" id="ARBA00023316"/>
    </source>
</evidence>
<dbReference type="Gene3D" id="3.20.20.370">
    <property type="entry name" value="Glycoside hydrolase/deacetylase"/>
    <property type="match status" value="2"/>
</dbReference>
<keyword evidence="11" id="KW-0961">Cell wall biogenesis/degradation</keyword>
<evidence type="ECO:0000313" key="14">
    <source>
        <dbReference type="EMBL" id="KAJ3562818.1"/>
    </source>
</evidence>
<dbReference type="InterPro" id="IPR002509">
    <property type="entry name" value="NODB_dom"/>
</dbReference>
<dbReference type="Proteomes" id="UP001213000">
    <property type="component" value="Unassembled WGS sequence"/>
</dbReference>
<dbReference type="GO" id="GO:0046872">
    <property type="term" value="F:metal ion binding"/>
    <property type="evidence" value="ECO:0007669"/>
    <property type="project" value="UniProtKB-KW"/>
</dbReference>
<evidence type="ECO:0000256" key="9">
    <source>
        <dbReference type="ARBA" id="ARBA00023277"/>
    </source>
</evidence>
<feature type="signal peptide" evidence="12">
    <location>
        <begin position="1"/>
        <end position="19"/>
    </location>
</feature>
<proteinExistence type="predicted"/>
<organism evidence="14 15">
    <name type="scientific">Leucocoprinus birnbaumii</name>
    <dbReference type="NCBI Taxonomy" id="56174"/>
    <lineage>
        <taxon>Eukaryota</taxon>
        <taxon>Fungi</taxon>
        <taxon>Dikarya</taxon>
        <taxon>Basidiomycota</taxon>
        <taxon>Agaricomycotina</taxon>
        <taxon>Agaricomycetes</taxon>
        <taxon>Agaricomycetidae</taxon>
        <taxon>Agaricales</taxon>
        <taxon>Agaricineae</taxon>
        <taxon>Agaricaceae</taxon>
        <taxon>Leucocoprinus</taxon>
    </lineage>
</organism>
<comment type="cofactor">
    <cofactor evidence="1">
        <name>Co(2+)</name>
        <dbReference type="ChEBI" id="CHEBI:48828"/>
    </cofactor>
</comment>
<evidence type="ECO:0000256" key="5">
    <source>
        <dbReference type="ARBA" id="ARBA00022723"/>
    </source>
</evidence>
<feature type="chain" id="PRO_5042129318" description="NodB homology domain-containing protein" evidence="12">
    <location>
        <begin position="20"/>
        <end position="263"/>
    </location>
</feature>
<evidence type="ECO:0000256" key="7">
    <source>
        <dbReference type="ARBA" id="ARBA00022801"/>
    </source>
</evidence>
<keyword evidence="8" id="KW-0472">Membrane</keyword>
<name>A0AAD5YNA3_9AGAR</name>
<keyword evidence="7" id="KW-0378">Hydrolase</keyword>
<keyword evidence="9" id="KW-0119">Carbohydrate metabolism</keyword>
<dbReference type="GO" id="GO:0071555">
    <property type="term" value="P:cell wall organization"/>
    <property type="evidence" value="ECO:0007669"/>
    <property type="project" value="UniProtKB-KW"/>
</dbReference>